<dbReference type="GO" id="GO:0016853">
    <property type="term" value="F:isomerase activity"/>
    <property type="evidence" value="ECO:0007669"/>
    <property type="project" value="UniProtKB-KW"/>
</dbReference>
<evidence type="ECO:0000313" key="2">
    <source>
        <dbReference type="EMBL" id="MCR6487350.1"/>
    </source>
</evidence>
<comment type="caution">
    <text evidence="2">The sequence shown here is derived from an EMBL/GenBank/DDBJ whole genome shotgun (WGS) entry which is preliminary data.</text>
</comment>
<dbReference type="InterPro" id="IPR024344">
    <property type="entry name" value="MDMPI_metal-binding"/>
</dbReference>
<accession>A0A9X2NM54</accession>
<dbReference type="InterPro" id="IPR017517">
    <property type="entry name" value="Maleyloyr_isom"/>
</dbReference>
<dbReference type="SUPFAM" id="SSF109854">
    <property type="entry name" value="DinB/YfiT-like putative metalloenzymes"/>
    <property type="match status" value="1"/>
</dbReference>
<evidence type="ECO:0000313" key="3">
    <source>
        <dbReference type="Proteomes" id="UP001144096"/>
    </source>
</evidence>
<keyword evidence="2" id="KW-0413">Isomerase</keyword>
<organism evidence="2 3">
    <name type="scientific">Amycolatopsis iheyensis</name>
    <dbReference type="NCBI Taxonomy" id="2945988"/>
    <lineage>
        <taxon>Bacteria</taxon>
        <taxon>Bacillati</taxon>
        <taxon>Actinomycetota</taxon>
        <taxon>Actinomycetes</taxon>
        <taxon>Pseudonocardiales</taxon>
        <taxon>Pseudonocardiaceae</taxon>
        <taxon>Amycolatopsis</taxon>
    </lineage>
</organism>
<proteinExistence type="predicted"/>
<dbReference type="InterPro" id="IPR034660">
    <property type="entry name" value="DinB/YfiT-like"/>
</dbReference>
<dbReference type="Pfam" id="PF11716">
    <property type="entry name" value="MDMPI_N"/>
    <property type="match status" value="1"/>
</dbReference>
<gene>
    <name evidence="2" type="ORF">M8542_31425</name>
</gene>
<keyword evidence="3" id="KW-1185">Reference proteome</keyword>
<sequence length="257" mass="27131">MSQLVDRTITALRAEHDDLAGLVRTLTDDQLAAIGGAAEWTVAQTLSHLGSGAEIGRAPIARAAGERVEAEENQTIWARWDASEPRAQAEGFLEYNSRWLDTVEALTAEQRTSLTVDLGFLPEPVSLETALGMRLSEVANHSWDVRVAFDPDAEVAANSAAVLVELLTGPVGFLLGFLAKPAELPSPASIAIPGGGLVVSDSVSLVPDLESPSATFSGSAAAFVRLVSGRLKAPYDKGIDVAGNVTLDELRRVFPGF</sequence>
<name>A0A9X2NM54_9PSEU</name>
<dbReference type="NCBIfam" id="TIGR03083">
    <property type="entry name" value="maleylpyruvate isomerase family mycothiol-dependent enzyme"/>
    <property type="match status" value="1"/>
</dbReference>
<dbReference type="AlphaFoldDB" id="A0A9X2NM54"/>
<feature type="domain" description="Mycothiol-dependent maleylpyruvate isomerase metal-binding" evidence="1">
    <location>
        <begin position="12"/>
        <end position="146"/>
    </location>
</feature>
<evidence type="ECO:0000259" key="1">
    <source>
        <dbReference type="Pfam" id="PF11716"/>
    </source>
</evidence>
<reference evidence="2" key="1">
    <citation type="submission" date="2022-06" db="EMBL/GenBank/DDBJ databases">
        <title>Amycolatopsis iheyaensis sp. nov., a new species of the genus Amycolatopsis isolated from soil in Iheya island, Japan.</title>
        <authorList>
            <person name="Ngamcharungchit C."/>
            <person name="Kanto H."/>
            <person name="Take A."/>
            <person name="Intra B."/>
            <person name="Matsumoto A."/>
            <person name="Panbangred W."/>
            <person name="Inahashi Y."/>
        </authorList>
    </citation>
    <scope>NUCLEOTIDE SEQUENCE</scope>
    <source>
        <strain evidence="2">OK19-0408</strain>
    </source>
</reference>
<protein>
    <submittedName>
        <fullName evidence="2">Maleylpyruvate isomerase family mycothiol-dependent enzyme</fullName>
    </submittedName>
</protein>
<dbReference type="RefSeq" id="WP_257923919.1">
    <property type="nucleotide sequence ID" value="NZ_JAMXQV010000019.1"/>
</dbReference>
<dbReference type="Proteomes" id="UP001144096">
    <property type="component" value="Unassembled WGS sequence"/>
</dbReference>
<dbReference type="GO" id="GO:0046872">
    <property type="term" value="F:metal ion binding"/>
    <property type="evidence" value="ECO:0007669"/>
    <property type="project" value="InterPro"/>
</dbReference>
<dbReference type="EMBL" id="JAMXQV010000019">
    <property type="protein sequence ID" value="MCR6487350.1"/>
    <property type="molecule type" value="Genomic_DNA"/>
</dbReference>
<dbReference type="Gene3D" id="1.20.120.450">
    <property type="entry name" value="dinb family like domain"/>
    <property type="match status" value="1"/>
</dbReference>